<dbReference type="EMBL" id="LR796361">
    <property type="protein sequence ID" value="CAB4139154.1"/>
    <property type="molecule type" value="Genomic_DNA"/>
</dbReference>
<evidence type="ECO:0008006" key="2">
    <source>
        <dbReference type="Google" id="ProtNLM"/>
    </source>
</evidence>
<evidence type="ECO:0000313" key="1">
    <source>
        <dbReference type="EMBL" id="CAB4139154.1"/>
    </source>
</evidence>
<protein>
    <recommendedName>
        <fullName evidence="2">Bacteriophage SP-beta, YorD</fullName>
    </recommendedName>
</protein>
<dbReference type="InterPro" id="IPR035950">
    <property type="entry name" value="XkdW-like_sf"/>
</dbReference>
<accession>A0A6J5LX01</accession>
<sequence>MLLYEKIISIYPELADFDFASGVIILQNDGKGDYIAKWEHPTLTRPTEEQLKD</sequence>
<dbReference type="Gene3D" id="3.30.56.60">
    <property type="entry name" value="XkdW-like"/>
    <property type="match status" value="1"/>
</dbReference>
<organism evidence="1">
    <name type="scientific">uncultured Caudovirales phage</name>
    <dbReference type="NCBI Taxonomy" id="2100421"/>
    <lineage>
        <taxon>Viruses</taxon>
        <taxon>Duplodnaviria</taxon>
        <taxon>Heunggongvirae</taxon>
        <taxon>Uroviricota</taxon>
        <taxon>Caudoviricetes</taxon>
        <taxon>Peduoviridae</taxon>
        <taxon>Maltschvirus</taxon>
        <taxon>Maltschvirus maltsch</taxon>
    </lineage>
</organism>
<gene>
    <name evidence="1" type="ORF">UFOVP342_15</name>
</gene>
<proteinExistence type="predicted"/>
<name>A0A6J5LX01_9CAUD</name>
<reference evidence="1" key="1">
    <citation type="submission" date="2020-04" db="EMBL/GenBank/DDBJ databases">
        <authorList>
            <person name="Chiriac C."/>
            <person name="Salcher M."/>
            <person name="Ghai R."/>
            <person name="Kavagutti S V."/>
        </authorList>
    </citation>
    <scope>NUCLEOTIDE SEQUENCE</scope>
</reference>